<dbReference type="Proteomes" id="UP000541444">
    <property type="component" value="Unassembled WGS sequence"/>
</dbReference>
<gene>
    <name evidence="2" type="ORF">GIB67_004694</name>
</gene>
<dbReference type="Pfam" id="PF21530">
    <property type="entry name" value="Pif1_2B_dom"/>
    <property type="match status" value="1"/>
</dbReference>
<dbReference type="AlphaFoldDB" id="A0A7J7P584"/>
<sequence length="145" mass="16291">IGSNPLETVQLQSTIHNCETVQDLILSVYPNLNISCEREHCFLTERTILSASAINDGALNMFMGEPIVYLATDKIDEHKSTDHTYNNRYPSEYLNNLDPPGLPPFKLKLKVGYPIMLLRNLAPKDGLCNGTHFMVVRCATRIIEA</sequence>
<protein>
    <recommendedName>
        <fullName evidence="1">DNA helicase Pif1-like 2B domain-containing protein</fullName>
    </recommendedName>
</protein>
<keyword evidence="3" id="KW-1185">Reference proteome</keyword>
<evidence type="ECO:0000313" key="3">
    <source>
        <dbReference type="Proteomes" id="UP000541444"/>
    </source>
</evidence>
<name>A0A7J7P584_9MAGN</name>
<accession>A0A7J7P584</accession>
<evidence type="ECO:0000259" key="1">
    <source>
        <dbReference type="Pfam" id="PF21530"/>
    </source>
</evidence>
<comment type="caution">
    <text evidence="2">The sequence shown here is derived from an EMBL/GenBank/DDBJ whole genome shotgun (WGS) entry which is preliminary data.</text>
</comment>
<reference evidence="2 3" key="1">
    <citation type="journal article" date="2020" name="IScience">
        <title>Genome Sequencing of the Endangered Kingdonia uniflora (Circaeasteraceae, Ranunculales) Reveals Potential Mechanisms of Evolutionary Specialization.</title>
        <authorList>
            <person name="Sun Y."/>
            <person name="Deng T."/>
            <person name="Zhang A."/>
            <person name="Moore M.J."/>
            <person name="Landis J.B."/>
            <person name="Lin N."/>
            <person name="Zhang H."/>
            <person name="Zhang X."/>
            <person name="Huang J."/>
            <person name="Zhang X."/>
            <person name="Sun H."/>
            <person name="Wang H."/>
        </authorList>
    </citation>
    <scope>NUCLEOTIDE SEQUENCE [LARGE SCALE GENOMIC DNA]</scope>
    <source>
        <strain evidence="2">TB1705</strain>
        <tissue evidence="2">Leaf</tissue>
    </source>
</reference>
<proteinExistence type="predicted"/>
<dbReference type="PANTHER" id="PTHR10492:SF57">
    <property type="entry name" value="ATP-DEPENDENT DNA HELICASE"/>
    <property type="match status" value="1"/>
</dbReference>
<organism evidence="2 3">
    <name type="scientific">Kingdonia uniflora</name>
    <dbReference type="NCBI Taxonomy" id="39325"/>
    <lineage>
        <taxon>Eukaryota</taxon>
        <taxon>Viridiplantae</taxon>
        <taxon>Streptophyta</taxon>
        <taxon>Embryophyta</taxon>
        <taxon>Tracheophyta</taxon>
        <taxon>Spermatophyta</taxon>
        <taxon>Magnoliopsida</taxon>
        <taxon>Ranunculales</taxon>
        <taxon>Circaeasteraceae</taxon>
        <taxon>Kingdonia</taxon>
    </lineage>
</organism>
<evidence type="ECO:0000313" key="2">
    <source>
        <dbReference type="EMBL" id="KAF6174500.1"/>
    </source>
</evidence>
<feature type="non-terminal residue" evidence="2">
    <location>
        <position position="1"/>
    </location>
</feature>
<dbReference type="EMBL" id="JACGCM010000262">
    <property type="protein sequence ID" value="KAF6174500.1"/>
    <property type="molecule type" value="Genomic_DNA"/>
</dbReference>
<feature type="domain" description="DNA helicase Pif1-like 2B" evidence="1">
    <location>
        <begin position="92"/>
        <end position="136"/>
    </location>
</feature>
<dbReference type="PANTHER" id="PTHR10492">
    <property type="match status" value="1"/>
</dbReference>
<dbReference type="InterPro" id="IPR049163">
    <property type="entry name" value="Pif1-like_2B_dom"/>
</dbReference>